<dbReference type="RefSeq" id="WP_044939180.1">
    <property type="nucleotide sequence ID" value="NZ_KN174161.1"/>
</dbReference>
<evidence type="ECO:0000313" key="4">
    <source>
        <dbReference type="Proteomes" id="UP000029585"/>
    </source>
</evidence>
<sequence>MKKEEHNARLRDHYIAIGIRISYFRKLRGLSQEQLAERAGISPGFLSQVEAPGMAVGISLSTLFLIAEALEIPPYKLLQFDD</sequence>
<dbReference type="PATRIC" id="fig|742738.3.peg.858"/>
<dbReference type="PROSITE" id="PS50943">
    <property type="entry name" value="HTH_CROC1"/>
    <property type="match status" value="1"/>
</dbReference>
<keyword evidence="4" id="KW-1185">Reference proteome</keyword>
<dbReference type="SUPFAM" id="SSF47413">
    <property type="entry name" value="lambda repressor-like DNA-binding domains"/>
    <property type="match status" value="1"/>
</dbReference>
<dbReference type="InterPro" id="IPR050807">
    <property type="entry name" value="TransReg_Diox_bact_type"/>
</dbReference>
<dbReference type="AlphaFoldDB" id="A0A096DGI9"/>
<dbReference type="InterPro" id="IPR001387">
    <property type="entry name" value="Cro/C1-type_HTH"/>
</dbReference>
<evidence type="ECO:0000256" key="1">
    <source>
        <dbReference type="ARBA" id="ARBA00023125"/>
    </source>
</evidence>
<proteinExistence type="predicted"/>
<organism evidence="3 4">
    <name type="scientific">Flavonifractor plautii 1_3_50AFAA</name>
    <dbReference type="NCBI Taxonomy" id="742738"/>
    <lineage>
        <taxon>Bacteria</taxon>
        <taxon>Bacillati</taxon>
        <taxon>Bacillota</taxon>
        <taxon>Clostridia</taxon>
        <taxon>Eubacteriales</taxon>
        <taxon>Oscillospiraceae</taxon>
        <taxon>Flavonifractor</taxon>
    </lineage>
</organism>
<dbReference type="PANTHER" id="PTHR46797:SF1">
    <property type="entry name" value="METHYLPHOSPHONATE SYNTHASE"/>
    <property type="match status" value="1"/>
</dbReference>
<evidence type="ECO:0000313" key="3">
    <source>
        <dbReference type="EMBL" id="KGF56654.1"/>
    </source>
</evidence>
<dbReference type="GO" id="GO:0003700">
    <property type="term" value="F:DNA-binding transcription factor activity"/>
    <property type="evidence" value="ECO:0007669"/>
    <property type="project" value="TreeGrafter"/>
</dbReference>
<evidence type="ECO:0000259" key="2">
    <source>
        <dbReference type="PROSITE" id="PS50943"/>
    </source>
</evidence>
<dbReference type="SMART" id="SM00530">
    <property type="entry name" value="HTH_XRE"/>
    <property type="match status" value="1"/>
</dbReference>
<reference evidence="3 4" key="1">
    <citation type="submission" date="2011-08" db="EMBL/GenBank/DDBJ databases">
        <title>The Genome Sequence of Clostridium orbiscindens 1_3_50AFAA.</title>
        <authorList>
            <consortium name="The Broad Institute Genome Sequencing Platform"/>
            <person name="Earl A."/>
            <person name="Ward D."/>
            <person name="Feldgarden M."/>
            <person name="Gevers D."/>
            <person name="Daigneault M."/>
            <person name="Strauss J."/>
            <person name="Allen-Vercoe E."/>
            <person name="Young S.K."/>
            <person name="Zeng Q."/>
            <person name="Gargeya S."/>
            <person name="Fitzgerald M."/>
            <person name="Haas B."/>
            <person name="Abouelleil A."/>
            <person name="Alvarado L."/>
            <person name="Arachchi H.M."/>
            <person name="Berlin A."/>
            <person name="Brown A."/>
            <person name="Chapman S.B."/>
            <person name="Chen Z."/>
            <person name="Dunbar C."/>
            <person name="Freedman E."/>
            <person name="Gearin G."/>
            <person name="Gellesch M."/>
            <person name="Goldberg J."/>
            <person name="Griggs A."/>
            <person name="Gujja S."/>
            <person name="Heiman D."/>
            <person name="Howarth C."/>
            <person name="Larson L."/>
            <person name="Lui A."/>
            <person name="MacDonald P.J.P."/>
            <person name="Montmayeur A."/>
            <person name="Murphy C."/>
            <person name="Neiman D."/>
            <person name="Pearson M."/>
            <person name="Priest M."/>
            <person name="Roberts A."/>
            <person name="Saif S."/>
            <person name="Shea T."/>
            <person name="Shenoy N."/>
            <person name="Sisk P."/>
            <person name="Stolte C."/>
            <person name="Sykes S."/>
            <person name="Wortman J."/>
            <person name="Nusbaum C."/>
            <person name="Birren B."/>
        </authorList>
    </citation>
    <scope>NUCLEOTIDE SEQUENCE [LARGE SCALE GENOMIC DNA]</scope>
    <source>
        <strain evidence="3 4">1_3_50AFAA</strain>
    </source>
</reference>
<dbReference type="CDD" id="cd00093">
    <property type="entry name" value="HTH_XRE"/>
    <property type="match status" value="1"/>
</dbReference>
<name>A0A096DGI9_FLAPL</name>
<feature type="domain" description="HTH cro/C1-type" evidence="2">
    <location>
        <begin position="21"/>
        <end position="77"/>
    </location>
</feature>
<dbReference type="EMBL" id="ADLO01000032">
    <property type="protein sequence ID" value="KGF56654.1"/>
    <property type="molecule type" value="Genomic_DNA"/>
</dbReference>
<dbReference type="HOGENOM" id="CLU_066192_29_2_9"/>
<dbReference type="eggNOG" id="COG1396">
    <property type="taxonomic scope" value="Bacteria"/>
</dbReference>
<dbReference type="InterPro" id="IPR010982">
    <property type="entry name" value="Lambda_DNA-bd_dom_sf"/>
</dbReference>
<protein>
    <recommendedName>
        <fullName evidence="2">HTH cro/C1-type domain-containing protein</fullName>
    </recommendedName>
</protein>
<dbReference type="Proteomes" id="UP000029585">
    <property type="component" value="Unassembled WGS sequence"/>
</dbReference>
<comment type="caution">
    <text evidence="3">The sequence shown here is derived from an EMBL/GenBank/DDBJ whole genome shotgun (WGS) entry which is preliminary data.</text>
</comment>
<dbReference type="GO" id="GO:0005829">
    <property type="term" value="C:cytosol"/>
    <property type="evidence" value="ECO:0007669"/>
    <property type="project" value="TreeGrafter"/>
</dbReference>
<dbReference type="PANTHER" id="PTHR46797">
    <property type="entry name" value="HTH-TYPE TRANSCRIPTIONAL REGULATOR"/>
    <property type="match status" value="1"/>
</dbReference>
<accession>A0A096DGI9</accession>
<gene>
    <name evidence="3" type="ORF">HMPREF9460_00823</name>
</gene>
<dbReference type="Pfam" id="PF01381">
    <property type="entry name" value="HTH_3"/>
    <property type="match status" value="1"/>
</dbReference>
<dbReference type="Gene3D" id="1.10.260.40">
    <property type="entry name" value="lambda repressor-like DNA-binding domains"/>
    <property type="match status" value="1"/>
</dbReference>
<dbReference type="GO" id="GO:0003677">
    <property type="term" value="F:DNA binding"/>
    <property type="evidence" value="ECO:0007669"/>
    <property type="project" value="UniProtKB-KW"/>
</dbReference>
<keyword evidence="1" id="KW-0238">DNA-binding</keyword>